<keyword evidence="6 12" id="KW-0812">Transmembrane</keyword>
<keyword evidence="7" id="KW-0479">Metal-binding</keyword>
<accession>A0AAF0BIN2</accession>
<feature type="transmembrane region" description="Helical" evidence="12">
    <location>
        <begin position="233"/>
        <end position="252"/>
    </location>
</feature>
<dbReference type="GeneID" id="72385367"/>
<feature type="transmembrane region" description="Helical" evidence="12">
    <location>
        <begin position="204"/>
        <end position="221"/>
    </location>
</feature>
<reference evidence="13" key="1">
    <citation type="submission" date="2023-01" db="EMBL/GenBank/DDBJ databases">
        <title>Oxazolidinone resistance genes in florfenicol resistant enterococci from beef cattle and veal calves at slaughter.</title>
        <authorList>
            <person name="Biggel M."/>
        </authorList>
    </citation>
    <scope>NUCLEOTIDE SEQUENCE</scope>
    <source>
        <strain evidence="13">K204-1</strain>
    </source>
</reference>
<evidence type="ECO:0000256" key="9">
    <source>
        <dbReference type="ARBA" id="ARBA00022989"/>
    </source>
</evidence>
<evidence type="ECO:0000256" key="7">
    <source>
        <dbReference type="ARBA" id="ARBA00022723"/>
    </source>
</evidence>
<keyword evidence="10" id="KW-0408">Iron</keyword>
<keyword evidence="8" id="KW-0249">Electron transport</keyword>
<keyword evidence="5" id="KW-0349">Heme</keyword>
<evidence type="ECO:0000256" key="12">
    <source>
        <dbReference type="SAM" id="Phobius"/>
    </source>
</evidence>
<keyword evidence="9 12" id="KW-1133">Transmembrane helix</keyword>
<dbReference type="InterPro" id="IPR003317">
    <property type="entry name" value="Cyt-d_oxidase_su2"/>
</dbReference>
<dbReference type="EMBL" id="CP116507">
    <property type="protein sequence ID" value="WCG23106.1"/>
    <property type="molecule type" value="Genomic_DNA"/>
</dbReference>
<evidence type="ECO:0000313" key="13">
    <source>
        <dbReference type="EMBL" id="WCG23106.1"/>
    </source>
</evidence>
<gene>
    <name evidence="13" type="primary">cydB</name>
    <name evidence="13" type="ORF">PML95_02385</name>
</gene>
<dbReference type="PANTHER" id="PTHR43141:SF5">
    <property type="entry name" value="CYTOCHROME BD-I UBIQUINOL OXIDASE SUBUNIT 2"/>
    <property type="match status" value="1"/>
</dbReference>
<keyword evidence="3" id="KW-0813">Transport</keyword>
<evidence type="ECO:0000256" key="10">
    <source>
        <dbReference type="ARBA" id="ARBA00023004"/>
    </source>
</evidence>
<evidence type="ECO:0000256" key="4">
    <source>
        <dbReference type="ARBA" id="ARBA00022475"/>
    </source>
</evidence>
<feature type="transmembrane region" description="Helical" evidence="12">
    <location>
        <begin position="299"/>
        <end position="325"/>
    </location>
</feature>
<evidence type="ECO:0000256" key="8">
    <source>
        <dbReference type="ARBA" id="ARBA00022982"/>
    </source>
</evidence>
<dbReference type="GO" id="GO:0016682">
    <property type="term" value="F:oxidoreductase activity, acting on diphenols and related substances as donors, oxygen as acceptor"/>
    <property type="evidence" value="ECO:0007669"/>
    <property type="project" value="TreeGrafter"/>
</dbReference>
<sequence length="342" mass="37718">MIAGLEPLQFLWFVIIAVLFVGFFFLEGFDFGVGMSTKLLAKNKQERDLVMATIGPVWDGNEVWLITAGGAMFASFPEWYATLFSGFYIPFLLILVGLIIRGVSFEFRAHAETERGKNIWEWTLFIGSVLIPFMFGMIFTSLIQGMPIQADKNIVASFGDYVNFFSIVGGVAVTLISFIHGLNYIRLKTDGPIRFRAEMYAKRLYPVLFVGLVVFAALVWTKTDFIEYRPTSTLVILALIVLAAVIAAFGTFKGKEMLSFIASGGILAGIVALIFNGLFPRVMIGSADAARDLLIADAASSLGTLKTMTIVTIILLPVVLGYQGWSYHIFRKRLKAGKLGGH</sequence>
<evidence type="ECO:0000256" key="6">
    <source>
        <dbReference type="ARBA" id="ARBA00022692"/>
    </source>
</evidence>
<proteinExistence type="inferred from homology"/>
<name>A0AAF0BIN2_9ENTE</name>
<dbReference type="RefSeq" id="WP_222316986.1">
    <property type="nucleotide sequence ID" value="NZ_CP081833.1"/>
</dbReference>
<comment type="subcellular location">
    <subcellularLocation>
        <location evidence="1">Cell membrane</location>
        <topology evidence="1">Multi-pass membrane protein</topology>
    </subcellularLocation>
</comment>
<comment type="similarity">
    <text evidence="2">Belongs to the cytochrome ubiquinol oxidase subunit 2 family.</text>
</comment>
<dbReference type="PANTHER" id="PTHR43141">
    <property type="entry name" value="CYTOCHROME BD2 SUBUNIT II"/>
    <property type="match status" value="1"/>
</dbReference>
<keyword evidence="11 12" id="KW-0472">Membrane</keyword>
<evidence type="ECO:0000256" key="11">
    <source>
        <dbReference type="ARBA" id="ARBA00023136"/>
    </source>
</evidence>
<dbReference type="GO" id="GO:0005886">
    <property type="term" value="C:plasma membrane"/>
    <property type="evidence" value="ECO:0007669"/>
    <property type="project" value="UniProtKB-SubCell"/>
</dbReference>
<evidence type="ECO:0000313" key="14">
    <source>
        <dbReference type="Proteomes" id="UP001179600"/>
    </source>
</evidence>
<dbReference type="GO" id="GO:0019646">
    <property type="term" value="P:aerobic electron transport chain"/>
    <property type="evidence" value="ECO:0007669"/>
    <property type="project" value="TreeGrafter"/>
</dbReference>
<dbReference type="GO" id="GO:0070069">
    <property type="term" value="C:cytochrome complex"/>
    <property type="evidence" value="ECO:0007669"/>
    <property type="project" value="TreeGrafter"/>
</dbReference>
<organism evidence="13 14">
    <name type="scientific">Vagococcus lutrae</name>
    <dbReference type="NCBI Taxonomy" id="81947"/>
    <lineage>
        <taxon>Bacteria</taxon>
        <taxon>Bacillati</taxon>
        <taxon>Bacillota</taxon>
        <taxon>Bacilli</taxon>
        <taxon>Lactobacillales</taxon>
        <taxon>Enterococcaceae</taxon>
        <taxon>Vagococcus</taxon>
    </lineage>
</organism>
<feature type="transmembrane region" description="Helical" evidence="12">
    <location>
        <begin position="259"/>
        <end position="279"/>
    </location>
</feature>
<feature type="transmembrane region" description="Helical" evidence="12">
    <location>
        <begin position="122"/>
        <end position="143"/>
    </location>
</feature>
<dbReference type="GO" id="GO:0046872">
    <property type="term" value="F:metal ion binding"/>
    <property type="evidence" value="ECO:0007669"/>
    <property type="project" value="UniProtKB-KW"/>
</dbReference>
<dbReference type="PIRSF" id="PIRSF000267">
    <property type="entry name" value="Cyt_oxidse_sub2"/>
    <property type="match status" value="1"/>
</dbReference>
<dbReference type="Proteomes" id="UP001179600">
    <property type="component" value="Chromosome"/>
</dbReference>
<feature type="transmembrane region" description="Helical" evidence="12">
    <location>
        <begin position="7"/>
        <end position="26"/>
    </location>
</feature>
<evidence type="ECO:0000256" key="1">
    <source>
        <dbReference type="ARBA" id="ARBA00004651"/>
    </source>
</evidence>
<dbReference type="GO" id="GO:0009055">
    <property type="term" value="F:electron transfer activity"/>
    <property type="evidence" value="ECO:0007669"/>
    <property type="project" value="TreeGrafter"/>
</dbReference>
<feature type="transmembrane region" description="Helical" evidence="12">
    <location>
        <begin position="79"/>
        <end position="101"/>
    </location>
</feature>
<dbReference type="AlphaFoldDB" id="A0AAF0BIN2"/>
<evidence type="ECO:0000256" key="2">
    <source>
        <dbReference type="ARBA" id="ARBA00007543"/>
    </source>
</evidence>
<evidence type="ECO:0000256" key="3">
    <source>
        <dbReference type="ARBA" id="ARBA00022448"/>
    </source>
</evidence>
<protein>
    <submittedName>
        <fullName evidence="13">Cytochrome d ubiquinol oxidase subunit II</fullName>
    </submittedName>
</protein>
<evidence type="ECO:0000256" key="5">
    <source>
        <dbReference type="ARBA" id="ARBA00022617"/>
    </source>
</evidence>
<keyword evidence="4" id="KW-1003">Cell membrane</keyword>
<feature type="transmembrane region" description="Helical" evidence="12">
    <location>
        <begin position="163"/>
        <end position="183"/>
    </location>
</feature>
<dbReference type="Pfam" id="PF02322">
    <property type="entry name" value="Cyt_bd_oxida_II"/>
    <property type="match status" value="1"/>
</dbReference>
<dbReference type="NCBIfam" id="TIGR00203">
    <property type="entry name" value="cydB"/>
    <property type="match status" value="1"/>
</dbReference>